<dbReference type="SUPFAM" id="SSF51556">
    <property type="entry name" value="Metallo-dependent hydrolases"/>
    <property type="match status" value="1"/>
</dbReference>
<dbReference type="Gene3D" id="3.20.20.140">
    <property type="entry name" value="Metal-dependent hydrolases"/>
    <property type="match status" value="2"/>
</dbReference>
<dbReference type="InterPro" id="IPR011059">
    <property type="entry name" value="Metal-dep_hydrolase_composite"/>
</dbReference>
<gene>
    <name evidence="2" type="ORF">GCM10023205_38520</name>
</gene>
<dbReference type="Pfam" id="PF07969">
    <property type="entry name" value="Amidohydro_3"/>
    <property type="match status" value="1"/>
</dbReference>
<dbReference type="Proteomes" id="UP001500466">
    <property type="component" value="Unassembled WGS sequence"/>
</dbReference>
<dbReference type="SUPFAM" id="SSF51338">
    <property type="entry name" value="Composite domain of metallo-dependent hydrolases"/>
    <property type="match status" value="1"/>
</dbReference>
<name>A0ABP9HFC2_9ACTN</name>
<proteinExistence type="predicted"/>
<sequence length="453" mass="46982">MTDTTTLTGATLPDGRVRDVVLRHGSVSHLRPAGPAVPACHHVDLRGYLLLPAPVEPHLHLDRALTWEPTGADPGGRDGATRSWRAWPARYGVADLRRRAHTALLALSANGVTAVRAHVDVGAGAGSPLRAVEILRDLREDLYRILDLQVVAVPSPGLSDRAALDAFAAGANLLGGRPHLAPDPRIETRRLLRLADRAETDLDVHLDDQPDRRVLAVADLARLLRASGFGRRVTASHCAGLGVLRPPALAKVVEAIAASGMGVVGLPSAADSGALRTSRHLAAARGLPDRRLPARARALVRNARAAADPTCDLRRAGHVPFGGTAPLHALLRAGVPLAAGGDHLRDALHPMGRADAFETAALLAAAGGLTPADAYAAVSTGARAVLGLPAAGPEPGALADLVAVRAGSLAEALAAPPTDRIVIRHGRVVARATTPRVPAQRGRAGIRVPVGVR</sequence>
<keyword evidence="3" id="KW-1185">Reference proteome</keyword>
<dbReference type="RefSeq" id="WP_345676786.1">
    <property type="nucleotide sequence ID" value="NZ_BAABHS010000013.1"/>
</dbReference>
<dbReference type="PANTHER" id="PTHR32027">
    <property type="entry name" value="CYTOSINE DEAMINASE"/>
    <property type="match status" value="1"/>
</dbReference>
<accession>A0ABP9HFC2</accession>
<dbReference type="InterPro" id="IPR013108">
    <property type="entry name" value="Amidohydro_3"/>
</dbReference>
<reference evidence="3" key="1">
    <citation type="journal article" date="2019" name="Int. J. Syst. Evol. Microbiol.">
        <title>The Global Catalogue of Microorganisms (GCM) 10K type strain sequencing project: providing services to taxonomists for standard genome sequencing and annotation.</title>
        <authorList>
            <consortium name="The Broad Institute Genomics Platform"/>
            <consortium name="The Broad Institute Genome Sequencing Center for Infectious Disease"/>
            <person name="Wu L."/>
            <person name="Ma J."/>
        </authorList>
    </citation>
    <scope>NUCLEOTIDE SEQUENCE [LARGE SCALE GENOMIC DNA]</scope>
    <source>
        <strain evidence="3">JCM 17986</strain>
    </source>
</reference>
<organism evidence="2 3">
    <name type="scientific">Yinghuangia aomiensis</name>
    <dbReference type="NCBI Taxonomy" id="676205"/>
    <lineage>
        <taxon>Bacteria</taxon>
        <taxon>Bacillati</taxon>
        <taxon>Actinomycetota</taxon>
        <taxon>Actinomycetes</taxon>
        <taxon>Kitasatosporales</taxon>
        <taxon>Streptomycetaceae</taxon>
        <taxon>Yinghuangia</taxon>
    </lineage>
</organism>
<dbReference type="PANTHER" id="PTHR32027:SF9">
    <property type="entry name" value="BLL3847 PROTEIN"/>
    <property type="match status" value="1"/>
</dbReference>
<dbReference type="Gene3D" id="2.30.40.10">
    <property type="entry name" value="Urease, subunit C, domain 1"/>
    <property type="match status" value="2"/>
</dbReference>
<evidence type="ECO:0000313" key="2">
    <source>
        <dbReference type="EMBL" id="GAA4969544.1"/>
    </source>
</evidence>
<comment type="caution">
    <text evidence="2">The sequence shown here is derived from an EMBL/GenBank/DDBJ whole genome shotgun (WGS) entry which is preliminary data.</text>
</comment>
<dbReference type="EMBL" id="BAABHS010000013">
    <property type="protein sequence ID" value="GAA4969544.1"/>
    <property type="molecule type" value="Genomic_DNA"/>
</dbReference>
<protein>
    <submittedName>
        <fullName evidence="2">Amidohydrolase family protein</fullName>
    </submittedName>
</protein>
<feature type="domain" description="Amidohydrolase 3" evidence="1">
    <location>
        <begin position="95"/>
        <end position="430"/>
    </location>
</feature>
<evidence type="ECO:0000313" key="3">
    <source>
        <dbReference type="Proteomes" id="UP001500466"/>
    </source>
</evidence>
<dbReference type="InterPro" id="IPR032466">
    <property type="entry name" value="Metal_Hydrolase"/>
</dbReference>
<evidence type="ECO:0000259" key="1">
    <source>
        <dbReference type="Pfam" id="PF07969"/>
    </source>
</evidence>
<dbReference type="InterPro" id="IPR052349">
    <property type="entry name" value="Metallo-hydrolase_Enzymes"/>
</dbReference>